<dbReference type="PANTHER" id="PTHR43615">
    <property type="entry name" value="PHOSPHOENOLPYRUVATE SYNTHASE-RELATED"/>
    <property type="match status" value="1"/>
</dbReference>
<feature type="domain" description="PEP-utilising enzyme mobile" evidence="1">
    <location>
        <begin position="763"/>
        <end position="833"/>
    </location>
</feature>
<dbReference type="GO" id="GO:0005524">
    <property type="term" value="F:ATP binding"/>
    <property type="evidence" value="ECO:0007669"/>
    <property type="project" value="InterPro"/>
</dbReference>
<dbReference type="InterPro" id="IPR051549">
    <property type="entry name" value="PEP_Utilizing_Enz"/>
</dbReference>
<dbReference type="InterPro" id="IPR013815">
    <property type="entry name" value="ATP_grasp_subdomain_1"/>
</dbReference>
<dbReference type="GO" id="GO:0016301">
    <property type="term" value="F:kinase activity"/>
    <property type="evidence" value="ECO:0007669"/>
    <property type="project" value="InterPro"/>
</dbReference>
<dbReference type="Pfam" id="PF00391">
    <property type="entry name" value="PEP-utilizers"/>
    <property type="match status" value="1"/>
</dbReference>
<dbReference type="EMBL" id="AP018164">
    <property type="protein sequence ID" value="BAX93868.1"/>
    <property type="molecule type" value="Genomic_DNA"/>
</dbReference>
<dbReference type="KEGG" id="mshg:MSG_03742"/>
<dbReference type="Proteomes" id="UP000217736">
    <property type="component" value="Chromosome"/>
</dbReference>
<gene>
    <name evidence="3" type="primary">yvkC</name>
    <name evidence="3" type="ORF">MSG_03742</name>
</gene>
<name>A0A1Z4ELP2_9MYCO</name>
<dbReference type="RefSeq" id="WP_096441886.1">
    <property type="nucleotide sequence ID" value="NZ_AP018164.1"/>
</dbReference>
<evidence type="ECO:0000313" key="3">
    <source>
        <dbReference type="EMBL" id="BAX93868.1"/>
    </source>
</evidence>
<dbReference type="Gene3D" id="3.30.1490.20">
    <property type="entry name" value="ATP-grasp fold, A domain"/>
    <property type="match status" value="1"/>
</dbReference>
<evidence type="ECO:0000259" key="2">
    <source>
        <dbReference type="Pfam" id="PF01326"/>
    </source>
</evidence>
<dbReference type="OrthoDB" id="9765468at2"/>
<dbReference type="InterPro" id="IPR002192">
    <property type="entry name" value="PPDK_AMP/ATP-bd"/>
</dbReference>
<reference evidence="4" key="1">
    <citation type="submission" date="2017-06" db="EMBL/GenBank/DDBJ databases">
        <title>Complete Genome Sequence of Mycobacterium shigaense.</title>
        <authorList>
            <person name="Fukano H."/>
            <person name="Yoshida M."/>
            <person name="Kazumi Y."/>
            <person name="Ogura Y."/>
            <person name="Mitarai S."/>
            <person name="Hayashi T."/>
            <person name="Hoshino Y."/>
        </authorList>
    </citation>
    <scope>NUCLEOTIDE SEQUENCE [LARGE SCALE GENOMIC DNA]</scope>
    <source>
        <strain evidence="4">UN-152</strain>
    </source>
</reference>
<accession>A0A1Z4ELP2</accession>
<evidence type="ECO:0000313" key="4">
    <source>
        <dbReference type="Proteomes" id="UP000217736"/>
    </source>
</evidence>
<dbReference type="AlphaFoldDB" id="A0A1Z4ELP2"/>
<protein>
    <submittedName>
        <fullName evidence="3">Putative phosphotransferase YvkC</fullName>
    </submittedName>
</protein>
<evidence type="ECO:0000259" key="1">
    <source>
        <dbReference type="Pfam" id="PF00391"/>
    </source>
</evidence>
<dbReference type="PANTHER" id="PTHR43615:SF1">
    <property type="entry name" value="PPDK_N DOMAIN-CONTAINING PROTEIN"/>
    <property type="match status" value="1"/>
</dbReference>
<dbReference type="InterPro" id="IPR036637">
    <property type="entry name" value="Phosphohistidine_dom_sf"/>
</dbReference>
<dbReference type="SUPFAM" id="SSF52009">
    <property type="entry name" value="Phosphohistidine domain"/>
    <property type="match status" value="1"/>
</dbReference>
<organism evidence="3 4">
    <name type="scientific">Mycobacterium shigaense</name>
    <dbReference type="NCBI Taxonomy" id="722731"/>
    <lineage>
        <taxon>Bacteria</taxon>
        <taxon>Bacillati</taxon>
        <taxon>Actinomycetota</taxon>
        <taxon>Actinomycetes</taxon>
        <taxon>Mycobacteriales</taxon>
        <taxon>Mycobacteriaceae</taxon>
        <taxon>Mycobacterium</taxon>
        <taxon>Mycobacterium simiae complex</taxon>
    </lineage>
</organism>
<sequence>MIERLLAGQAQDVSRIGGKACGLLRLLDAGLDVPEAWVIPASVSMNAEQRHEMLGATLADWWGNVTRQFPTCRWAVRSSAVAEDLDDASFAGVYETKLGLASLAGIRSAVSECWAAIADERARVYRIARGLEDPGIALVLQRLIEPRVSGVLLTENPLAPFAGQLVIDAAWGLGEAVVSGATDPDHVVIERSTGIMVSERIGAKQVEHVYDEGITVRDVPHERRTVRCLDDGDLLALRTLADRVVDSIGERRDLEWTIEDDHLYVLQDRPITGLPSADPKEVWTRRFGDEYLADYQAQLCYDLTRHWLTIPMFEERCVLDGRPELRGRPTMQLFDGHVYFSGTYIRDMMRGVPRVQRAGSTIEQWLPAAWMATIMAEPFSPWLFLNSMRSPARDKGRGRLRDNLPALDAHCRRVSGRIRTWAGQDLTRLSDAEWREQYREVEAFGLDHFRIIRWTMGQYNMLFHDVLAKLLTRWADDATGEAYQAMISGLPGTRTAEINRDVYELGLLARADPDLVAQLRGDGQYADVRAVTQDSRFWVAFDGFVRRHGHRSSTRTIDAARWHEQPDLVLGLMRAQVRAAEAPGDPSAIEQRCESQRRRAEAAALAAAGPVKRRILRWVIGRTQQFTVARENQRYYLDYLLNHLRQLVLEQGRRAAARGALEAVEDVFLLPSQEFWLLVDRHECHDDVARIREVVAAAKRHREHHASRLPATYRFDDVPTEAGEQPPAAELVDGAISGLAAAAGRGSGPVRVVRSLADLADVRPGDILVAANIDPGWTSVFPMISGLVTETGGILSHGAILAREYGVPTVTCVPDAVTRFEPGVIVAVDGTAGRVIMAASPD</sequence>
<feature type="domain" description="Pyruvate phosphate dikinase AMP/ATP-binding" evidence="2">
    <location>
        <begin position="72"/>
        <end position="281"/>
    </location>
</feature>
<proteinExistence type="predicted"/>
<dbReference type="Pfam" id="PF01326">
    <property type="entry name" value="PPDK_N"/>
    <property type="match status" value="1"/>
</dbReference>
<keyword evidence="3" id="KW-0808">Transferase</keyword>
<keyword evidence="4" id="KW-1185">Reference proteome</keyword>
<dbReference type="InterPro" id="IPR008279">
    <property type="entry name" value="PEP-util_enz_mobile_dom"/>
</dbReference>
<dbReference type="Gene3D" id="3.50.30.10">
    <property type="entry name" value="Phosphohistidine domain"/>
    <property type="match status" value="1"/>
</dbReference>
<dbReference type="SUPFAM" id="SSF56059">
    <property type="entry name" value="Glutathione synthetase ATP-binding domain-like"/>
    <property type="match status" value="1"/>
</dbReference>
<dbReference type="Gene3D" id="3.30.470.20">
    <property type="entry name" value="ATP-grasp fold, B domain"/>
    <property type="match status" value="1"/>
</dbReference>